<evidence type="ECO:0000313" key="2">
    <source>
        <dbReference type="Proteomes" id="UP000007796"/>
    </source>
</evidence>
<gene>
    <name evidence="1" type="ORF">CMQ_2519</name>
</gene>
<sequence>MPLRLGRSTSASVVFIMSQNPFADKERTEKIATAEVCTGETQSLCPGHIGNGRNSIIKGVQESIRKAP</sequence>
<dbReference type="EMBL" id="GL629769">
    <property type="protein sequence ID" value="EFX02590.1"/>
    <property type="molecule type" value="Genomic_DNA"/>
</dbReference>
<name>F0XGT5_GROCL</name>
<evidence type="ECO:0000313" key="1">
    <source>
        <dbReference type="EMBL" id="EFX02590.1"/>
    </source>
</evidence>
<dbReference type="InParanoid" id="F0XGT5"/>
<keyword evidence="2" id="KW-1185">Reference proteome</keyword>
<proteinExistence type="predicted"/>
<dbReference type="HOGENOM" id="CLU_2794186_0_0_1"/>
<dbReference type="AlphaFoldDB" id="F0XGT5"/>
<organism evidence="2">
    <name type="scientific">Grosmannia clavigera (strain kw1407 / UAMH 11150)</name>
    <name type="common">Blue stain fungus</name>
    <name type="synonym">Graphiocladiella clavigera</name>
    <dbReference type="NCBI Taxonomy" id="655863"/>
    <lineage>
        <taxon>Eukaryota</taxon>
        <taxon>Fungi</taxon>
        <taxon>Dikarya</taxon>
        <taxon>Ascomycota</taxon>
        <taxon>Pezizomycotina</taxon>
        <taxon>Sordariomycetes</taxon>
        <taxon>Sordariomycetidae</taxon>
        <taxon>Ophiostomatales</taxon>
        <taxon>Ophiostomataceae</taxon>
        <taxon>Leptographium</taxon>
    </lineage>
</organism>
<accession>F0XGT5</accession>
<dbReference type="RefSeq" id="XP_014172072.1">
    <property type="nucleotide sequence ID" value="XM_014316597.1"/>
</dbReference>
<protein>
    <submittedName>
        <fullName evidence="1">Uncharacterized protein</fullName>
    </submittedName>
</protein>
<dbReference type="Proteomes" id="UP000007796">
    <property type="component" value="Unassembled WGS sequence"/>
</dbReference>
<dbReference type="GeneID" id="25975517"/>
<reference evidence="1 2" key="1">
    <citation type="journal article" date="2011" name="Proc. Natl. Acad. Sci. U.S.A.">
        <title>Genome and transcriptome analyses of the mountain pine beetle-fungal symbiont Grosmannia clavigera, a lodgepole pine pathogen.</title>
        <authorList>
            <person name="DiGuistini S."/>
            <person name="Wang Y."/>
            <person name="Liao N.Y."/>
            <person name="Taylor G."/>
            <person name="Tanguay P."/>
            <person name="Feau N."/>
            <person name="Henrissat B."/>
            <person name="Chan S.K."/>
            <person name="Hesse-Orce U."/>
            <person name="Alamouti S.M."/>
            <person name="Tsui C.K.M."/>
            <person name="Docking R.T."/>
            <person name="Levasseur A."/>
            <person name="Haridas S."/>
            <person name="Robertson G."/>
            <person name="Birol I."/>
            <person name="Holt R.A."/>
            <person name="Marra M.A."/>
            <person name="Hamelin R.C."/>
            <person name="Hirst M."/>
            <person name="Jones S.J.M."/>
            <person name="Bohlmann J."/>
            <person name="Breuil C."/>
        </authorList>
    </citation>
    <scope>NUCLEOTIDE SEQUENCE [LARGE SCALE GENOMIC DNA]</scope>
    <source>
        <strain evidence="2">kw1407 / UAMH 11150</strain>
    </source>
</reference>